<evidence type="ECO:0000256" key="1">
    <source>
        <dbReference type="SAM" id="MobiDB-lite"/>
    </source>
</evidence>
<gene>
    <name evidence="2" type="ORF">PMIN01_04497</name>
</gene>
<feature type="region of interest" description="Disordered" evidence="1">
    <location>
        <begin position="1"/>
        <end position="27"/>
    </location>
</feature>
<organism evidence="2 3">
    <name type="scientific">Paraphaeosphaeria minitans</name>
    <dbReference type="NCBI Taxonomy" id="565426"/>
    <lineage>
        <taxon>Eukaryota</taxon>
        <taxon>Fungi</taxon>
        <taxon>Dikarya</taxon>
        <taxon>Ascomycota</taxon>
        <taxon>Pezizomycotina</taxon>
        <taxon>Dothideomycetes</taxon>
        <taxon>Pleosporomycetidae</taxon>
        <taxon>Pleosporales</taxon>
        <taxon>Massarineae</taxon>
        <taxon>Didymosphaeriaceae</taxon>
        <taxon>Paraphaeosphaeria</taxon>
    </lineage>
</organism>
<accession>A0A9P6KRC9</accession>
<evidence type="ECO:0000313" key="2">
    <source>
        <dbReference type="EMBL" id="KAF9736718.1"/>
    </source>
</evidence>
<dbReference type="Proteomes" id="UP000756921">
    <property type="component" value="Unassembled WGS sequence"/>
</dbReference>
<keyword evidence="3" id="KW-1185">Reference proteome</keyword>
<protein>
    <submittedName>
        <fullName evidence="2">Uncharacterized protein</fullName>
    </submittedName>
</protein>
<dbReference type="EMBL" id="WJXW01000004">
    <property type="protein sequence ID" value="KAF9736718.1"/>
    <property type="molecule type" value="Genomic_DNA"/>
</dbReference>
<sequence>MYVYTETEGIDTPDLSRGPSQPKPTHPAKYATLRSAIRKMTRVQITYATGEEKRSAKQKNNAVWISMRSRPWLQHHLLPPAKIFLVAFLEILVEQVLLQQTKLAAKRQLQIVLGYSAA</sequence>
<name>A0A9P6KRC9_9PLEO</name>
<dbReference type="AlphaFoldDB" id="A0A9P6KRC9"/>
<evidence type="ECO:0000313" key="3">
    <source>
        <dbReference type="Proteomes" id="UP000756921"/>
    </source>
</evidence>
<reference evidence="2" key="1">
    <citation type="journal article" date="2020" name="Mol. Plant Microbe Interact.">
        <title>Genome Sequence of the Biocontrol Agent Coniothyrium minitans strain Conio (IMI 134523).</title>
        <authorList>
            <person name="Patel D."/>
            <person name="Shittu T.A."/>
            <person name="Baroncelli R."/>
            <person name="Muthumeenakshi S."/>
            <person name="Osborne T.H."/>
            <person name="Janganan T.K."/>
            <person name="Sreenivasaprasad S."/>
        </authorList>
    </citation>
    <scope>NUCLEOTIDE SEQUENCE</scope>
    <source>
        <strain evidence="2">Conio</strain>
    </source>
</reference>
<comment type="caution">
    <text evidence="2">The sequence shown here is derived from an EMBL/GenBank/DDBJ whole genome shotgun (WGS) entry which is preliminary data.</text>
</comment>
<proteinExistence type="predicted"/>